<dbReference type="RefSeq" id="WP_002402155.1">
    <property type="nucleotide sequence ID" value="NZ_GL454441.1"/>
</dbReference>
<dbReference type="EMBL" id="AEBR01000040">
    <property type="protein sequence ID" value="EFM82960.1"/>
    <property type="molecule type" value="Genomic_DNA"/>
</dbReference>
<name>A0A125W6J0_ENTFL</name>
<dbReference type="AlphaFoldDB" id="A0A125W6J0"/>
<protein>
    <submittedName>
        <fullName evidence="1">Uncharacterized protein</fullName>
    </submittedName>
</protein>
<accession>A0A125W6J0</accession>
<dbReference type="Proteomes" id="UP000004846">
    <property type="component" value="Unassembled WGS sequence"/>
</dbReference>
<organism evidence="1 2">
    <name type="scientific">Enterococcus faecalis TX4248</name>
    <dbReference type="NCBI Taxonomy" id="749495"/>
    <lineage>
        <taxon>Bacteria</taxon>
        <taxon>Bacillati</taxon>
        <taxon>Bacillota</taxon>
        <taxon>Bacilli</taxon>
        <taxon>Lactobacillales</taxon>
        <taxon>Enterococcaceae</taxon>
        <taxon>Enterococcus</taxon>
    </lineage>
</organism>
<gene>
    <name evidence="1" type="ORF">HMPREF9498_01430</name>
</gene>
<comment type="caution">
    <text evidence="1">The sequence shown here is derived from an EMBL/GenBank/DDBJ whole genome shotgun (WGS) entry which is preliminary data.</text>
</comment>
<proteinExistence type="predicted"/>
<evidence type="ECO:0000313" key="2">
    <source>
        <dbReference type="Proteomes" id="UP000004846"/>
    </source>
</evidence>
<sequence>MKALLTEHYPWEQVNVKSVNQFIDRLAEYFGGTRPSTIKSKEVVESDELLWKVNAQFAPGYPVQVRLERNIEAEEVTCTAYQQFHPEYSKKLTEADYELLCTLAVQKSLSSMRIPGQAPLTEEEQLLDEQLSYLIPKLMIITGKATEDNFTKG</sequence>
<dbReference type="HOGENOM" id="CLU_1755976_0_0_9"/>
<reference evidence="1 2" key="1">
    <citation type="submission" date="2010-07" db="EMBL/GenBank/DDBJ databases">
        <authorList>
            <person name="Sid Ahmed O."/>
        </authorList>
    </citation>
    <scope>NUCLEOTIDE SEQUENCE [LARGE SCALE GENOMIC DNA]</scope>
    <source>
        <strain evidence="1 2">TX4248</strain>
    </source>
</reference>
<evidence type="ECO:0000313" key="1">
    <source>
        <dbReference type="EMBL" id="EFM82960.1"/>
    </source>
</evidence>